<keyword evidence="4" id="KW-1185">Reference proteome</keyword>
<dbReference type="AlphaFoldDB" id="A0A3L6SSR2"/>
<evidence type="ECO:0000259" key="1">
    <source>
        <dbReference type="Pfam" id="PF08387"/>
    </source>
</evidence>
<sequence>MENRNCPVMKKRRLELSKWIGLQGLNILSLPEDIVSRMTAEITLKEAVRMSAVCSELRRAWIDHPNLDFDISTVPASGIATVHARGSNAKTKRNQNSDCSINRIELHAPNVTSFEYRGGSKVVFALNQCLKLKTASITFHVEDNLGYVFTEIPNGLPHVETLHVAVTVKTQMLCVSSCEEPPDRDVIADHPHHNLKQACITGFNGNGGQVALVKYILRNAVQLERMAIDPKGKIIGQLMGEYHGRMSAKSELVPEDRNGVLAIL</sequence>
<evidence type="ECO:0000259" key="2">
    <source>
        <dbReference type="Pfam" id="PF23622"/>
    </source>
</evidence>
<feature type="domain" description="At1g61320/AtMIF1 LRR" evidence="2">
    <location>
        <begin position="101"/>
        <end position="167"/>
    </location>
</feature>
<dbReference type="Pfam" id="PF23622">
    <property type="entry name" value="LRR_At1g61320_AtMIF1"/>
    <property type="match status" value="1"/>
</dbReference>
<evidence type="ECO:0000313" key="3">
    <source>
        <dbReference type="EMBL" id="RLN25120.1"/>
    </source>
</evidence>
<protein>
    <submittedName>
        <fullName evidence="3">Uncharacterized protein</fullName>
    </submittedName>
</protein>
<dbReference type="InterPro" id="IPR053772">
    <property type="entry name" value="At1g61320/At1g61330-like"/>
</dbReference>
<name>A0A3L6SSR2_PANMI</name>
<organism evidence="3 4">
    <name type="scientific">Panicum miliaceum</name>
    <name type="common">Proso millet</name>
    <name type="synonym">Broomcorn millet</name>
    <dbReference type="NCBI Taxonomy" id="4540"/>
    <lineage>
        <taxon>Eukaryota</taxon>
        <taxon>Viridiplantae</taxon>
        <taxon>Streptophyta</taxon>
        <taxon>Embryophyta</taxon>
        <taxon>Tracheophyta</taxon>
        <taxon>Spermatophyta</taxon>
        <taxon>Magnoliopsida</taxon>
        <taxon>Liliopsida</taxon>
        <taxon>Poales</taxon>
        <taxon>Poaceae</taxon>
        <taxon>PACMAD clade</taxon>
        <taxon>Panicoideae</taxon>
        <taxon>Panicodae</taxon>
        <taxon>Paniceae</taxon>
        <taxon>Panicinae</taxon>
        <taxon>Panicum</taxon>
        <taxon>Panicum sect. Panicum</taxon>
    </lineage>
</organism>
<gene>
    <name evidence="3" type="ORF">C2845_PM07G19510</name>
</gene>
<dbReference type="EMBL" id="PQIB02000004">
    <property type="protein sequence ID" value="RLN25120.1"/>
    <property type="molecule type" value="Genomic_DNA"/>
</dbReference>
<dbReference type="PANTHER" id="PTHR34145:SF48">
    <property type="entry name" value="OS01G0553400 PROTEIN"/>
    <property type="match status" value="1"/>
</dbReference>
<reference evidence="4" key="1">
    <citation type="journal article" date="2019" name="Nat. Commun.">
        <title>The genome of broomcorn millet.</title>
        <authorList>
            <person name="Zou C."/>
            <person name="Miki D."/>
            <person name="Li D."/>
            <person name="Tang Q."/>
            <person name="Xiao L."/>
            <person name="Rajput S."/>
            <person name="Deng P."/>
            <person name="Jia W."/>
            <person name="Huang R."/>
            <person name="Zhang M."/>
            <person name="Sun Y."/>
            <person name="Hu J."/>
            <person name="Fu X."/>
            <person name="Schnable P.S."/>
            <person name="Li F."/>
            <person name="Zhang H."/>
            <person name="Feng B."/>
            <person name="Zhu X."/>
            <person name="Liu R."/>
            <person name="Schnable J.C."/>
            <person name="Zhu J.-K."/>
            <person name="Zhang H."/>
        </authorList>
    </citation>
    <scope>NUCLEOTIDE SEQUENCE [LARGE SCALE GENOMIC DNA]</scope>
</reference>
<dbReference type="PANTHER" id="PTHR34145">
    <property type="entry name" value="OS02G0105600 PROTEIN"/>
    <property type="match status" value="1"/>
</dbReference>
<dbReference type="Proteomes" id="UP000275267">
    <property type="component" value="Unassembled WGS sequence"/>
</dbReference>
<evidence type="ECO:0000313" key="4">
    <source>
        <dbReference type="Proteomes" id="UP000275267"/>
    </source>
</evidence>
<accession>A0A3L6SSR2</accession>
<proteinExistence type="predicted"/>
<comment type="caution">
    <text evidence="3">The sequence shown here is derived from an EMBL/GenBank/DDBJ whole genome shotgun (WGS) entry which is preliminary data.</text>
</comment>
<dbReference type="OrthoDB" id="594804at2759"/>
<dbReference type="Pfam" id="PF08387">
    <property type="entry name" value="FBD"/>
    <property type="match status" value="1"/>
</dbReference>
<dbReference type="InterPro" id="IPR006566">
    <property type="entry name" value="FBD"/>
</dbReference>
<dbReference type="InterPro" id="IPR055357">
    <property type="entry name" value="LRR_At1g61320_AtMIF1"/>
</dbReference>
<feature type="domain" description="FBD" evidence="1">
    <location>
        <begin position="193"/>
        <end position="228"/>
    </location>
</feature>